<proteinExistence type="predicted"/>
<keyword evidence="1" id="KW-0560">Oxidoreductase</keyword>
<evidence type="ECO:0000256" key="2">
    <source>
        <dbReference type="ARBA" id="ARBA00023194"/>
    </source>
</evidence>
<dbReference type="GO" id="GO:0017000">
    <property type="term" value="P:antibiotic biosynthetic process"/>
    <property type="evidence" value="ECO:0007669"/>
    <property type="project" value="UniProtKB-KW"/>
</dbReference>
<dbReference type="OrthoDB" id="272271at2759"/>
<dbReference type="InterPro" id="IPR042098">
    <property type="entry name" value="TauD-like_sf"/>
</dbReference>
<organism evidence="4 5">
    <name type="scientific">Cylindrodendrum hubeiense</name>
    <dbReference type="NCBI Taxonomy" id="595255"/>
    <lineage>
        <taxon>Eukaryota</taxon>
        <taxon>Fungi</taxon>
        <taxon>Dikarya</taxon>
        <taxon>Ascomycota</taxon>
        <taxon>Pezizomycotina</taxon>
        <taxon>Sordariomycetes</taxon>
        <taxon>Hypocreomycetidae</taxon>
        <taxon>Hypocreales</taxon>
        <taxon>Nectriaceae</taxon>
        <taxon>Cylindrodendrum</taxon>
    </lineage>
</organism>
<gene>
    <name evidence="4" type="ORF">G7Z17_g8156</name>
</gene>
<dbReference type="Pfam" id="PF02668">
    <property type="entry name" value="TauD"/>
    <property type="match status" value="1"/>
</dbReference>
<accession>A0A9P5H2H5</accession>
<dbReference type="InterPro" id="IPR050411">
    <property type="entry name" value="AlphaKG_dependent_hydroxylases"/>
</dbReference>
<dbReference type="EMBL" id="JAANBB010000198">
    <property type="protein sequence ID" value="KAF7546819.1"/>
    <property type="molecule type" value="Genomic_DNA"/>
</dbReference>
<protein>
    <recommendedName>
        <fullName evidence="3">TauD/TfdA-like domain-containing protein</fullName>
    </recommendedName>
</protein>
<evidence type="ECO:0000259" key="3">
    <source>
        <dbReference type="Pfam" id="PF02668"/>
    </source>
</evidence>
<sequence length="278" mass="31841">MAKYLEQVRDNLINGYGFLLFQGMPVKEWGMRKSATAYMGLGAHFGHILSQNGRGHVLGHIKDLGENPADFHKTFHADPADIVGLLCLNTPLEGGENDVVSGDQVWNVMQEERPDVAELLTQPIWYFDRKGEVSAVQEDYIRCAIYYIERGNGRVYSKFDPNYVRSLKRFSDKGVIPPLSDAQAEAIEFFDQTCLRESIRNVLEVGDVHFMTNNHLYHSRTSYKDHEPPAPRRHLLRLWLSTPESEGGWKLPYHDANWRRRGGVQVDDRPHKVVLHAD</sequence>
<keyword evidence="5" id="KW-1185">Reference proteome</keyword>
<dbReference type="AlphaFoldDB" id="A0A9P5H2H5"/>
<comment type="caution">
    <text evidence="4">The sequence shown here is derived from an EMBL/GenBank/DDBJ whole genome shotgun (WGS) entry which is preliminary data.</text>
</comment>
<dbReference type="GO" id="GO:0016491">
    <property type="term" value="F:oxidoreductase activity"/>
    <property type="evidence" value="ECO:0007669"/>
    <property type="project" value="UniProtKB-KW"/>
</dbReference>
<dbReference type="Gene3D" id="3.60.130.10">
    <property type="entry name" value="Clavaminate synthase-like"/>
    <property type="match status" value="1"/>
</dbReference>
<evidence type="ECO:0000256" key="1">
    <source>
        <dbReference type="ARBA" id="ARBA00023002"/>
    </source>
</evidence>
<name>A0A9P5H2H5_9HYPO</name>
<keyword evidence="2" id="KW-0045">Antibiotic biosynthesis</keyword>
<dbReference type="SUPFAM" id="SSF51197">
    <property type="entry name" value="Clavaminate synthase-like"/>
    <property type="match status" value="1"/>
</dbReference>
<evidence type="ECO:0000313" key="5">
    <source>
        <dbReference type="Proteomes" id="UP000722485"/>
    </source>
</evidence>
<feature type="domain" description="TauD/TfdA-like" evidence="3">
    <location>
        <begin position="8"/>
        <end position="239"/>
    </location>
</feature>
<evidence type="ECO:0000313" key="4">
    <source>
        <dbReference type="EMBL" id="KAF7546819.1"/>
    </source>
</evidence>
<dbReference type="PANTHER" id="PTHR10696:SF56">
    <property type="entry name" value="TAUD_TFDA-LIKE DOMAIN-CONTAINING PROTEIN"/>
    <property type="match status" value="1"/>
</dbReference>
<dbReference type="PANTHER" id="PTHR10696">
    <property type="entry name" value="GAMMA-BUTYROBETAINE HYDROXYLASE-RELATED"/>
    <property type="match status" value="1"/>
</dbReference>
<dbReference type="Proteomes" id="UP000722485">
    <property type="component" value="Unassembled WGS sequence"/>
</dbReference>
<reference evidence="4" key="1">
    <citation type="submission" date="2020-03" db="EMBL/GenBank/DDBJ databases">
        <title>Draft Genome Sequence of Cylindrodendrum hubeiense.</title>
        <authorList>
            <person name="Buettner E."/>
            <person name="Kellner H."/>
        </authorList>
    </citation>
    <scope>NUCLEOTIDE SEQUENCE</scope>
    <source>
        <strain evidence="4">IHI 201604</strain>
    </source>
</reference>
<dbReference type="InterPro" id="IPR003819">
    <property type="entry name" value="TauD/TfdA-like"/>
</dbReference>